<name>A0A841PRY3_9BACL</name>
<keyword evidence="5" id="KW-0249">Electron transport</keyword>
<comment type="caution">
    <text evidence="17">The sequence shown here is derived from an EMBL/GenBank/DDBJ whole genome shotgun (WGS) entry which is preliminary data.</text>
</comment>
<dbReference type="EMBL" id="JACHHJ010000001">
    <property type="protein sequence ID" value="MBB6449051.1"/>
    <property type="molecule type" value="Genomic_DNA"/>
</dbReference>
<dbReference type="Gene3D" id="2.102.10.10">
    <property type="entry name" value="Rieske [2Fe-2S] iron-sulphur domain"/>
    <property type="match status" value="1"/>
</dbReference>
<dbReference type="GO" id="GO:0004497">
    <property type="term" value="F:monooxygenase activity"/>
    <property type="evidence" value="ECO:0007669"/>
    <property type="project" value="UniProtKB-ARBA"/>
</dbReference>
<keyword evidence="4" id="KW-0479">Metal-binding</keyword>
<dbReference type="PROSITE" id="PS51318">
    <property type="entry name" value="TAT"/>
    <property type="match status" value="1"/>
</dbReference>
<evidence type="ECO:0000256" key="6">
    <source>
        <dbReference type="ARBA" id="ARBA00023002"/>
    </source>
</evidence>
<evidence type="ECO:0000313" key="17">
    <source>
        <dbReference type="EMBL" id="MBB6449051.1"/>
    </source>
</evidence>
<evidence type="ECO:0000256" key="3">
    <source>
        <dbReference type="ARBA" id="ARBA00022714"/>
    </source>
</evidence>
<protein>
    <recommendedName>
        <fullName evidence="12">Menaquinol:cytochrome c reductase iron-sulfur subunit</fullName>
    </recommendedName>
    <alternativeName>
        <fullName evidence="14">Cytochrome bc complex, iron-sulfur subunit</fullName>
    </alternativeName>
    <alternativeName>
        <fullName evidence="13">Rieske iron-sulfur protein QcrA</fullName>
    </alternativeName>
</protein>
<keyword evidence="15" id="KW-0812">Transmembrane</keyword>
<dbReference type="Proteomes" id="UP000568839">
    <property type="component" value="Unassembled WGS sequence"/>
</dbReference>
<dbReference type="Pfam" id="PF00355">
    <property type="entry name" value="Rieske"/>
    <property type="match status" value="1"/>
</dbReference>
<evidence type="ECO:0000313" key="18">
    <source>
        <dbReference type="Proteomes" id="UP000568839"/>
    </source>
</evidence>
<evidence type="ECO:0000256" key="2">
    <source>
        <dbReference type="ARBA" id="ARBA00022448"/>
    </source>
</evidence>
<evidence type="ECO:0000256" key="11">
    <source>
        <dbReference type="ARBA" id="ARBA00064458"/>
    </source>
</evidence>
<proteinExistence type="inferred from homology"/>
<evidence type="ECO:0000256" key="4">
    <source>
        <dbReference type="ARBA" id="ARBA00022723"/>
    </source>
</evidence>
<dbReference type="InterPro" id="IPR036922">
    <property type="entry name" value="Rieske_2Fe-2S_sf"/>
</dbReference>
<evidence type="ECO:0000256" key="8">
    <source>
        <dbReference type="ARBA" id="ARBA00023014"/>
    </source>
</evidence>
<dbReference type="InterPro" id="IPR006311">
    <property type="entry name" value="TAT_signal"/>
</dbReference>
<keyword evidence="8" id="KW-0411">Iron-sulfur</keyword>
<dbReference type="AlphaFoldDB" id="A0A841PRY3"/>
<dbReference type="InterPro" id="IPR017941">
    <property type="entry name" value="Rieske_2Fe-2S"/>
</dbReference>
<dbReference type="RefSeq" id="WP_343069363.1">
    <property type="nucleotide sequence ID" value="NZ_JACHHJ010000001.1"/>
</dbReference>
<sequence>MEKNHNVSRRQFLTYTLTGVGGFMAAGVVMPMVRFAVDPLLQADAADDMVDVAAVDELTEVPQAYDLEYEQDQGWHIEQVSETVWLFLEGDEVVALSSVCTHLGCTVNWGTDPDNPEQFFCPCHLGRFERDGNNVPGTPPTEPLHRYPLEVRDGRVFLGTNAQPQI</sequence>
<dbReference type="PROSITE" id="PS51296">
    <property type="entry name" value="RIESKE"/>
    <property type="match status" value="1"/>
</dbReference>
<keyword evidence="9" id="KW-1015">Disulfide bond</keyword>
<keyword evidence="6 17" id="KW-0560">Oxidoreductase</keyword>
<keyword evidence="3" id="KW-0001">2Fe-2S</keyword>
<dbReference type="GO" id="GO:0046872">
    <property type="term" value="F:metal ion binding"/>
    <property type="evidence" value="ECO:0007669"/>
    <property type="project" value="UniProtKB-KW"/>
</dbReference>
<keyword evidence="15" id="KW-1133">Transmembrane helix</keyword>
<comment type="function">
    <text evidence="10">Component of the menaquinol:cytochrome c reductase complex. The Rieske protein is a high potential 2Fe-2S protein.</text>
</comment>
<keyword evidence="7" id="KW-0408">Iron</keyword>
<comment type="similarity">
    <text evidence="1">Belongs to the Rieske iron-sulfur protein family.</text>
</comment>
<evidence type="ECO:0000256" key="13">
    <source>
        <dbReference type="ARBA" id="ARBA00075320"/>
    </source>
</evidence>
<comment type="subunit">
    <text evidence="11">The main subunits of the menaquinol:cytochrome c complex are a Rieske-type iron-sulfur protein (QcrA), a cytochrome b (QcrB) and a cytochrome c (QcrC).</text>
</comment>
<dbReference type="GO" id="GO:0016705">
    <property type="term" value="F:oxidoreductase activity, acting on paired donors, with incorporation or reduction of molecular oxygen"/>
    <property type="evidence" value="ECO:0007669"/>
    <property type="project" value="UniProtKB-ARBA"/>
</dbReference>
<accession>A0A841PRY3</accession>
<evidence type="ECO:0000256" key="14">
    <source>
        <dbReference type="ARBA" id="ARBA00076330"/>
    </source>
</evidence>
<keyword evidence="15" id="KW-0472">Membrane</keyword>
<feature type="domain" description="Rieske" evidence="16">
    <location>
        <begin position="82"/>
        <end position="158"/>
    </location>
</feature>
<dbReference type="InterPro" id="IPR014349">
    <property type="entry name" value="Rieske_Fe-S_prot"/>
</dbReference>
<evidence type="ECO:0000256" key="15">
    <source>
        <dbReference type="SAM" id="Phobius"/>
    </source>
</evidence>
<dbReference type="PANTHER" id="PTHR10134">
    <property type="entry name" value="CYTOCHROME B-C1 COMPLEX SUBUNIT RIESKE, MITOCHONDRIAL"/>
    <property type="match status" value="1"/>
</dbReference>
<keyword evidence="2" id="KW-0813">Transport</keyword>
<gene>
    <name evidence="17" type="ORF">HNR44_001000</name>
</gene>
<evidence type="ECO:0000256" key="5">
    <source>
        <dbReference type="ARBA" id="ARBA00022982"/>
    </source>
</evidence>
<evidence type="ECO:0000256" key="1">
    <source>
        <dbReference type="ARBA" id="ARBA00010651"/>
    </source>
</evidence>
<dbReference type="GO" id="GO:0051537">
    <property type="term" value="F:2 iron, 2 sulfur cluster binding"/>
    <property type="evidence" value="ECO:0007669"/>
    <property type="project" value="UniProtKB-KW"/>
</dbReference>
<dbReference type="FunFam" id="2.102.10.10:FF:000006">
    <property type="entry name" value="Menaquinol-cytochrome c reductase, iron-sulfur subunit"/>
    <property type="match status" value="1"/>
</dbReference>
<evidence type="ECO:0000256" key="9">
    <source>
        <dbReference type="ARBA" id="ARBA00023157"/>
    </source>
</evidence>
<reference evidence="17 18" key="1">
    <citation type="submission" date="2020-08" db="EMBL/GenBank/DDBJ databases">
        <title>Genomic Encyclopedia of Type Strains, Phase IV (KMG-IV): sequencing the most valuable type-strain genomes for metagenomic binning, comparative biology and taxonomic classification.</title>
        <authorList>
            <person name="Goeker M."/>
        </authorList>
    </citation>
    <scope>NUCLEOTIDE SEQUENCE [LARGE SCALE GENOMIC DNA]</scope>
    <source>
        <strain evidence="17 18">DSM 21769</strain>
    </source>
</reference>
<feature type="transmembrane region" description="Helical" evidence="15">
    <location>
        <begin position="12"/>
        <end position="33"/>
    </location>
</feature>
<evidence type="ECO:0000256" key="10">
    <source>
        <dbReference type="ARBA" id="ARBA00055683"/>
    </source>
</evidence>
<evidence type="ECO:0000256" key="7">
    <source>
        <dbReference type="ARBA" id="ARBA00023004"/>
    </source>
</evidence>
<dbReference type="SUPFAM" id="SSF50022">
    <property type="entry name" value="ISP domain"/>
    <property type="match status" value="1"/>
</dbReference>
<dbReference type="CDD" id="cd03467">
    <property type="entry name" value="Rieske"/>
    <property type="match status" value="1"/>
</dbReference>
<evidence type="ECO:0000256" key="12">
    <source>
        <dbReference type="ARBA" id="ARBA00067741"/>
    </source>
</evidence>
<organism evidence="17 18">
    <name type="scientific">Geomicrobium halophilum</name>
    <dbReference type="NCBI Taxonomy" id="549000"/>
    <lineage>
        <taxon>Bacteria</taxon>
        <taxon>Bacillati</taxon>
        <taxon>Bacillota</taxon>
        <taxon>Bacilli</taxon>
        <taxon>Bacillales</taxon>
        <taxon>Geomicrobium</taxon>
    </lineage>
</organism>
<evidence type="ECO:0000259" key="16">
    <source>
        <dbReference type="PROSITE" id="PS51296"/>
    </source>
</evidence>
<keyword evidence="18" id="KW-1185">Reference proteome</keyword>